<proteinExistence type="inferred from homology"/>
<dbReference type="NCBIfam" id="NF008675">
    <property type="entry name" value="PRK11688.1"/>
    <property type="match status" value="1"/>
</dbReference>
<evidence type="ECO:0000256" key="2">
    <source>
        <dbReference type="ARBA" id="ARBA00035880"/>
    </source>
</evidence>
<dbReference type="EC" id="3.1.2.20" evidence="5"/>
<dbReference type="Pfam" id="PF03061">
    <property type="entry name" value="4HBT"/>
    <property type="match status" value="1"/>
</dbReference>
<comment type="catalytic activity">
    <reaction evidence="2">
        <text>a fatty acyl-CoA + H2O = a fatty acid + CoA + H(+)</text>
        <dbReference type="Rhea" id="RHEA:16781"/>
        <dbReference type="ChEBI" id="CHEBI:15377"/>
        <dbReference type="ChEBI" id="CHEBI:15378"/>
        <dbReference type="ChEBI" id="CHEBI:28868"/>
        <dbReference type="ChEBI" id="CHEBI:57287"/>
        <dbReference type="ChEBI" id="CHEBI:77636"/>
        <dbReference type="EC" id="3.1.2.20"/>
    </reaction>
</comment>
<organism evidence="9 10">
    <name type="scientific">Sphaerotilus hippei</name>
    <dbReference type="NCBI Taxonomy" id="744406"/>
    <lineage>
        <taxon>Bacteria</taxon>
        <taxon>Pseudomonadati</taxon>
        <taxon>Pseudomonadota</taxon>
        <taxon>Betaproteobacteria</taxon>
        <taxon>Burkholderiales</taxon>
        <taxon>Sphaerotilaceae</taxon>
        <taxon>Sphaerotilus</taxon>
    </lineage>
</organism>
<comment type="catalytic activity">
    <reaction evidence="3">
        <text>a long-chain fatty acyl-CoA + H2O = a long-chain fatty acid + CoA + H(+)</text>
        <dbReference type="Rhea" id="RHEA:67680"/>
        <dbReference type="ChEBI" id="CHEBI:15377"/>
        <dbReference type="ChEBI" id="CHEBI:15378"/>
        <dbReference type="ChEBI" id="CHEBI:57287"/>
        <dbReference type="ChEBI" id="CHEBI:57560"/>
        <dbReference type="ChEBI" id="CHEBI:83139"/>
    </reaction>
</comment>
<dbReference type="OrthoDB" id="9813158at2"/>
<evidence type="ECO:0000256" key="5">
    <source>
        <dbReference type="ARBA" id="ARBA00038894"/>
    </source>
</evidence>
<dbReference type="Gene3D" id="3.10.129.10">
    <property type="entry name" value="Hotdog Thioesterase"/>
    <property type="match status" value="1"/>
</dbReference>
<evidence type="ECO:0000256" key="4">
    <source>
        <dbReference type="ARBA" id="ARBA00038381"/>
    </source>
</evidence>
<accession>A0A318H3I8</accession>
<evidence type="ECO:0000256" key="7">
    <source>
        <dbReference type="ARBA" id="ARBA00048062"/>
    </source>
</evidence>
<comment type="catalytic activity">
    <reaction evidence="7">
        <text>a medium-chain fatty acyl-CoA + H2O = a medium-chain fatty acid + CoA + H(+)</text>
        <dbReference type="Rhea" id="RHEA:68184"/>
        <dbReference type="ChEBI" id="CHEBI:15377"/>
        <dbReference type="ChEBI" id="CHEBI:15378"/>
        <dbReference type="ChEBI" id="CHEBI:57287"/>
        <dbReference type="ChEBI" id="CHEBI:59558"/>
        <dbReference type="ChEBI" id="CHEBI:90546"/>
    </reaction>
</comment>
<gene>
    <name evidence="9" type="ORF">C7444_10375</name>
</gene>
<dbReference type="AlphaFoldDB" id="A0A318H3I8"/>
<comment type="caution">
    <text evidence="9">The sequence shown here is derived from an EMBL/GenBank/DDBJ whole genome shotgun (WGS) entry which is preliminary data.</text>
</comment>
<dbReference type="InterPro" id="IPR006683">
    <property type="entry name" value="Thioestr_dom"/>
</dbReference>
<dbReference type="RefSeq" id="WP_110399562.1">
    <property type="nucleotide sequence ID" value="NZ_QJJS01000003.1"/>
</dbReference>
<evidence type="ECO:0000259" key="8">
    <source>
        <dbReference type="Pfam" id="PF03061"/>
    </source>
</evidence>
<dbReference type="Proteomes" id="UP000247811">
    <property type="component" value="Unassembled WGS sequence"/>
</dbReference>
<comment type="similarity">
    <text evidence="4">Belongs to the YigI thioesterase family.</text>
</comment>
<sequence length="163" mass="17799">MPHSSDAPRRSAEEQARLEASLTELFEQRICFNQVLGLKVVSMDPARFSMRFDMRPDLVGHYLHGRLHGGVISAVLDATAGNALVLAIAERHADESTPQVLHRFARVGTIDLRVDYLRQGLGRHFIASAEITRLGGRVASTLMKLHNDGGELIATGAAAYIVS</sequence>
<evidence type="ECO:0000256" key="3">
    <source>
        <dbReference type="ARBA" id="ARBA00036002"/>
    </source>
</evidence>
<reference evidence="9 10" key="1">
    <citation type="submission" date="2018-05" db="EMBL/GenBank/DDBJ databases">
        <title>Genomic Encyclopedia of Type Strains, Phase IV (KMG-IV): sequencing the most valuable type-strain genomes for metagenomic binning, comparative biology and taxonomic classification.</title>
        <authorList>
            <person name="Goeker M."/>
        </authorList>
    </citation>
    <scope>NUCLEOTIDE SEQUENCE [LARGE SCALE GENOMIC DNA]</scope>
    <source>
        <strain evidence="9 10">DSM 566</strain>
    </source>
</reference>
<dbReference type="GO" id="GO:0047617">
    <property type="term" value="F:fatty acyl-CoA hydrolase activity"/>
    <property type="evidence" value="ECO:0007669"/>
    <property type="project" value="UniProtKB-EC"/>
</dbReference>
<dbReference type="NCBIfam" id="TIGR00369">
    <property type="entry name" value="unchar_dom_1"/>
    <property type="match status" value="1"/>
</dbReference>
<evidence type="ECO:0000256" key="1">
    <source>
        <dbReference type="ARBA" id="ARBA00022801"/>
    </source>
</evidence>
<dbReference type="InterPro" id="IPR003736">
    <property type="entry name" value="PAAI_dom"/>
</dbReference>
<dbReference type="PANTHER" id="PTHR43240">
    <property type="entry name" value="1,4-DIHYDROXY-2-NAPHTHOYL-COA THIOESTERASE 1"/>
    <property type="match status" value="1"/>
</dbReference>
<evidence type="ECO:0000313" key="10">
    <source>
        <dbReference type="Proteomes" id="UP000247811"/>
    </source>
</evidence>
<evidence type="ECO:0000313" key="9">
    <source>
        <dbReference type="EMBL" id="PXW97984.1"/>
    </source>
</evidence>
<feature type="domain" description="Thioesterase" evidence="8">
    <location>
        <begin position="64"/>
        <end position="153"/>
    </location>
</feature>
<protein>
    <recommendedName>
        <fullName evidence="6">Medium/long-chain acyl-CoA thioesterase YigI</fullName>
        <ecNumber evidence="5">3.1.2.20</ecNumber>
    </recommendedName>
</protein>
<evidence type="ECO:0000256" key="6">
    <source>
        <dbReference type="ARBA" id="ARBA00040062"/>
    </source>
</evidence>
<keyword evidence="10" id="KW-1185">Reference proteome</keyword>
<keyword evidence="1" id="KW-0378">Hydrolase</keyword>
<dbReference type="PANTHER" id="PTHR43240:SF20">
    <property type="entry name" value="MEDIUM_LONG-CHAIN ACYL-COA THIOESTERASE YIGI"/>
    <property type="match status" value="1"/>
</dbReference>
<dbReference type="EMBL" id="QJJS01000003">
    <property type="protein sequence ID" value="PXW97984.1"/>
    <property type="molecule type" value="Genomic_DNA"/>
</dbReference>
<dbReference type="InterPro" id="IPR029069">
    <property type="entry name" value="HotDog_dom_sf"/>
</dbReference>
<dbReference type="SUPFAM" id="SSF54637">
    <property type="entry name" value="Thioesterase/thiol ester dehydrase-isomerase"/>
    <property type="match status" value="1"/>
</dbReference>
<name>A0A318H3I8_9BURK</name>
<dbReference type="CDD" id="cd03443">
    <property type="entry name" value="PaaI_thioesterase"/>
    <property type="match status" value="1"/>
</dbReference>